<dbReference type="RefSeq" id="WP_089217083.1">
    <property type="nucleotide sequence ID" value="NZ_FZPA01000015.1"/>
</dbReference>
<name>A0A239KQ21_9SPHN</name>
<gene>
    <name evidence="1" type="ORF">SAMN06295955_11571</name>
</gene>
<reference evidence="1 2" key="1">
    <citation type="submission" date="2017-06" db="EMBL/GenBank/DDBJ databases">
        <authorList>
            <person name="Kim H.J."/>
            <person name="Triplett B.A."/>
        </authorList>
    </citation>
    <scope>NUCLEOTIDE SEQUENCE [LARGE SCALE GENOMIC DNA]</scope>
    <source>
        <strain evidence="1 2">DS15</strain>
    </source>
</reference>
<accession>A0A239KQ21</accession>
<dbReference type="EMBL" id="FZPA01000015">
    <property type="protein sequence ID" value="SNT19723.1"/>
    <property type="molecule type" value="Genomic_DNA"/>
</dbReference>
<dbReference type="OrthoDB" id="9996341at2"/>
<evidence type="ECO:0000313" key="2">
    <source>
        <dbReference type="Proteomes" id="UP000198339"/>
    </source>
</evidence>
<proteinExistence type="predicted"/>
<evidence type="ECO:0000313" key="1">
    <source>
        <dbReference type="EMBL" id="SNT19723.1"/>
    </source>
</evidence>
<sequence length="81" mass="9835">MIRWFKSLFAWRFDHQSGAWSYWINDVTERREARSEGGYSPLDWEWLLAMGLDEERNPLIDGIPAWRSRYRNSLPDGWVWT</sequence>
<dbReference type="AlphaFoldDB" id="A0A239KQ21"/>
<protein>
    <submittedName>
        <fullName evidence="1">Uncharacterized protein</fullName>
    </submittedName>
</protein>
<dbReference type="Proteomes" id="UP000198339">
    <property type="component" value="Unassembled WGS sequence"/>
</dbReference>
<keyword evidence="2" id="KW-1185">Reference proteome</keyword>
<organism evidence="1 2">
    <name type="scientific">Sphingopyxis indica</name>
    <dbReference type="NCBI Taxonomy" id="436663"/>
    <lineage>
        <taxon>Bacteria</taxon>
        <taxon>Pseudomonadati</taxon>
        <taxon>Pseudomonadota</taxon>
        <taxon>Alphaproteobacteria</taxon>
        <taxon>Sphingomonadales</taxon>
        <taxon>Sphingomonadaceae</taxon>
        <taxon>Sphingopyxis</taxon>
    </lineage>
</organism>